<evidence type="ECO:0000256" key="1">
    <source>
        <dbReference type="SAM" id="SignalP"/>
    </source>
</evidence>
<dbReference type="AlphaFoldDB" id="A0A816J0U5"/>
<dbReference type="EMBL" id="HG994373">
    <property type="protein sequence ID" value="CAF1756871.1"/>
    <property type="molecule type" value="Genomic_DNA"/>
</dbReference>
<organism evidence="2">
    <name type="scientific">Brassica napus</name>
    <name type="common">Rape</name>
    <dbReference type="NCBI Taxonomy" id="3708"/>
    <lineage>
        <taxon>Eukaryota</taxon>
        <taxon>Viridiplantae</taxon>
        <taxon>Streptophyta</taxon>
        <taxon>Embryophyta</taxon>
        <taxon>Tracheophyta</taxon>
        <taxon>Spermatophyta</taxon>
        <taxon>Magnoliopsida</taxon>
        <taxon>eudicotyledons</taxon>
        <taxon>Gunneridae</taxon>
        <taxon>Pentapetalae</taxon>
        <taxon>rosids</taxon>
        <taxon>malvids</taxon>
        <taxon>Brassicales</taxon>
        <taxon>Brassicaceae</taxon>
        <taxon>Brassiceae</taxon>
        <taxon>Brassica</taxon>
    </lineage>
</organism>
<evidence type="ECO:0000313" key="2">
    <source>
        <dbReference type="EMBL" id="CAF1756871.1"/>
    </source>
</evidence>
<feature type="chain" id="PRO_5032873632" evidence="1">
    <location>
        <begin position="22"/>
        <end position="114"/>
    </location>
</feature>
<sequence>MQCVRMCIFLVLLVLSRELGAQIGPFSPVFFHLCCFSDKVATFTIRYFRVRNWVASSISQSTWDALSGSKLFYGVRCSTMPAPMWVITFSVDEHKTVFWQVSSDCVDLIFFFIL</sequence>
<feature type="signal peptide" evidence="1">
    <location>
        <begin position="1"/>
        <end position="21"/>
    </location>
</feature>
<accession>A0A816J0U5</accession>
<gene>
    <name evidence="2" type="ORF">DARMORV10_C09P43110.1</name>
</gene>
<proteinExistence type="predicted"/>
<keyword evidence="1" id="KW-0732">Signal</keyword>
<protein>
    <submittedName>
        <fullName evidence="2">(rape) hypothetical protein</fullName>
    </submittedName>
</protein>
<reference evidence="2" key="1">
    <citation type="submission" date="2021-01" db="EMBL/GenBank/DDBJ databases">
        <authorList>
            <consortium name="Genoscope - CEA"/>
            <person name="William W."/>
        </authorList>
    </citation>
    <scope>NUCLEOTIDE SEQUENCE</scope>
</reference>
<dbReference type="Proteomes" id="UP001295469">
    <property type="component" value="Chromosome C09"/>
</dbReference>
<name>A0A816J0U5_BRANA</name>